<organism evidence="13 14">
    <name type="scientific">Brenthis ino</name>
    <name type="common">lesser marbled fritillary</name>
    <dbReference type="NCBI Taxonomy" id="405034"/>
    <lineage>
        <taxon>Eukaryota</taxon>
        <taxon>Metazoa</taxon>
        <taxon>Ecdysozoa</taxon>
        <taxon>Arthropoda</taxon>
        <taxon>Hexapoda</taxon>
        <taxon>Insecta</taxon>
        <taxon>Pterygota</taxon>
        <taxon>Neoptera</taxon>
        <taxon>Endopterygota</taxon>
        <taxon>Lepidoptera</taxon>
        <taxon>Glossata</taxon>
        <taxon>Ditrysia</taxon>
        <taxon>Papilionoidea</taxon>
        <taxon>Nymphalidae</taxon>
        <taxon>Heliconiinae</taxon>
        <taxon>Argynnini</taxon>
        <taxon>Brenthis</taxon>
    </lineage>
</organism>
<keyword evidence="5" id="KW-0547">Nucleotide-binding</keyword>
<evidence type="ECO:0000256" key="4">
    <source>
        <dbReference type="ARBA" id="ARBA00022679"/>
    </source>
</evidence>
<dbReference type="InterPro" id="IPR007373">
    <property type="entry name" value="Thiamin_PyroPKinase_B1-bd"/>
</dbReference>
<dbReference type="GO" id="GO:0030975">
    <property type="term" value="F:thiamine binding"/>
    <property type="evidence" value="ECO:0007669"/>
    <property type="project" value="InterPro"/>
</dbReference>
<keyword evidence="4" id="KW-0808">Transferase</keyword>
<evidence type="ECO:0000256" key="6">
    <source>
        <dbReference type="ARBA" id="ARBA00022777"/>
    </source>
</evidence>
<keyword evidence="7" id="KW-0067">ATP-binding</keyword>
<dbReference type="AlphaFoldDB" id="A0A8J9YEB7"/>
<evidence type="ECO:0000256" key="2">
    <source>
        <dbReference type="ARBA" id="ARBA00006785"/>
    </source>
</evidence>
<keyword evidence="14" id="KW-1185">Reference proteome</keyword>
<dbReference type="PANTHER" id="PTHR13622:SF8">
    <property type="entry name" value="THIAMIN PYROPHOSPHOKINASE 1"/>
    <property type="match status" value="1"/>
</dbReference>
<dbReference type="Gene3D" id="3.40.50.10240">
    <property type="entry name" value="Thiamin pyrophosphokinase, catalytic domain"/>
    <property type="match status" value="1"/>
</dbReference>
<dbReference type="EMBL" id="OV170228">
    <property type="protein sequence ID" value="CAH0729264.1"/>
    <property type="molecule type" value="Genomic_DNA"/>
</dbReference>
<dbReference type="SMART" id="SM00983">
    <property type="entry name" value="TPK_B1_binding"/>
    <property type="match status" value="1"/>
</dbReference>
<dbReference type="NCBIfam" id="TIGR01378">
    <property type="entry name" value="thi_PPkinase"/>
    <property type="match status" value="1"/>
</dbReference>
<keyword evidence="6" id="KW-0418">Kinase</keyword>
<name>A0A8J9YEB7_9NEOP</name>
<evidence type="ECO:0000256" key="7">
    <source>
        <dbReference type="ARBA" id="ARBA00022840"/>
    </source>
</evidence>
<evidence type="ECO:0000256" key="3">
    <source>
        <dbReference type="ARBA" id="ARBA00011738"/>
    </source>
</evidence>
<dbReference type="Proteomes" id="UP000838878">
    <property type="component" value="Chromosome 8"/>
</dbReference>
<dbReference type="CDD" id="cd07995">
    <property type="entry name" value="TPK"/>
    <property type="match status" value="1"/>
</dbReference>
<dbReference type="GO" id="GO:0005829">
    <property type="term" value="C:cytosol"/>
    <property type="evidence" value="ECO:0007669"/>
    <property type="project" value="UniProtKB-ARBA"/>
</dbReference>
<dbReference type="GO" id="GO:0004788">
    <property type="term" value="F:thiamine diphosphokinase activity"/>
    <property type="evidence" value="ECO:0007669"/>
    <property type="project" value="InterPro"/>
</dbReference>
<proteinExistence type="inferred from homology"/>
<dbReference type="SUPFAM" id="SSF63999">
    <property type="entry name" value="Thiamin pyrophosphokinase, catalytic domain"/>
    <property type="match status" value="1"/>
</dbReference>
<protein>
    <recommendedName>
        <fullName evidence="10">Thiamine pyrophosphokinase 1</fullName>
    </recommendedName>
    <alternativeName>
        <fullName evidence="11">Thiamin pyrophosphokinase 1</fullName>
    </alternativeName>
</protein>
<evidence type="ECO:0000256" key="9">
    <source>
        <dbReference type="ARBA" id="ARBA00055888"/>
    </source>
</evidence>
<dbReference type="PANTHER" id="PTHR13622">
    <property type="entry name" value="THIAMIN PYROPHOSPHOKINASE"/>
    <property type="match status" value="1"/>
</dbReference>
<accession>A0A8J9YEB7</accession>
<dbReference type="GO" id="GO:0005524">
    <property type="term" value="F:ATP binding"/>
    <property type="evidence" value="ECO:0007669"/>
    <property type="project" value="UniProtKB-KW"/>
</dbReference>
<feature type="non-terminal residue" evidence="13">
    <location>
        <position position="292"/>
    </location>
</feature>
<dbReference type="InterPro" id="IPR006282">
    <property type="entry name" value="Thi_PPkinase"/>
</dbReference>
<dbReference type="GO" id="GO:0009229">
    <property type="term" value="P:thiamine diphosphate biosynthetic process"/>
    <property type="evidence" value="ECO:0007669"/>
    <property type="project" value="InterPro"/>
</dbReference>
<sequence length="292" mass="33342">MSTNGLLNKVHKLYNMFYLQQSPCHMNNVVKCWKWNVYEFIRNQCGSKYAVLILNRTISQNQNFVKSFWNNATLRITVDGGTVHWDKFLTSLPENEQTTLKLPDFITGDFDSITEEVLLKYKKKGCETIHMPDQDHTDFTKALMQLNSHCLETNIDLDHVIALVQSSGRIDQILGNIQTLHLVKEQNLLKPHTKMYILSDDSISWLLEPGDHIIDVPEESRGYKKSWCALIPIGEACENVTTSGLKWNLDKQQLKFGGIVSTSNAFDGSEQVKVKCSHTLLWAMKIPGLVNK</sequence>
<comment type="catalytic activity">
    <reaction evidence="8">
        <text>thiamine + UTP = thiamine diphosphate + UMP + H(+)</text>
        <dbReference type="Rhea" id="RHEA:79423"/>
        <dbReference type="ChEBI" id="CHEBI:15378"/>
        <dbReference type="ChEBI" id="CHEBI:18385"/>
        <dbReference type="ChEBI" id="CHEBI:46398"/>
        <dbReference type="ChEBI" id="CHEBI:57865"/>
        <dbReference type="ChEBI" id="CHEBI:58937"/>
    </reaction>
    <physiologicalReaction direction="left-to-right" evidence="8">
        <dbReference type="Rhea" id="RHEA:79424"/>
    </physiologicalReaction>
</comment>
<dbReference type="Pfam" id="PF04263">
    <property type="entry name" value="TPK_catalytic"/>
    <property type="match status" value="1"/>
</dbReference>
<dbReference type="SUPFAM" id="SSF63862">
    <property type="entry name" value="Thiamin pyrophosphokinase, substrate-binding domain"/>
    <property type="match status" value="1"/>
</dbReference>
<evidence type="ECO:0000259" key="12">
    <source>
        <dbReference type="SMART" id="SM00983"/>
    </source>
</evidence>
<comment type="similarity">
    <text evidence="2">Belongs to the thiamine pyrophosphokinase family.</text>
</comment>
<evidence type="ECO:0000256" key="8">
    <source>
        <dbReference type="ARBA" id="ARBA00050898"/>
    </source>
</evidence>
<gene>
    <name evidence="13" type="ORF">BINO364_LOCUS14383</name>
</gene>
<evidence type="ECO:0000313" key="13">
    <source>
        <dbReference type="EMBL" id="CAH0729264.1"/>
    </source>
</evidence>
<feature type="domain" description="Thiamin pyrophosphokinase thiamin-binding" evidence="12">
    <location>
        <begin position="210"/>
        <end position="281"/>
    </location>
</feature>
<dbReference type="OrthoDB" id="25149at2759"/>
<dbReference type="GO" id="GO:0006772">
    <property type="term" value="P:thiamine metabolic process"/>
    <property type="evidence" value="ECO:0007669"/>
    <property type="project" value="InterPro"/>
</dbReference>
<evidence type="ECO:0000256" key="1">
    <source>
        <dbReference type="ARBA" id="ARBA00005078"/>
    </source>
</evidence>
<dbReference type="GO" id="GO:0016301">
    <property type="term" value="F:kinase activity"/>
    <property type="evidence" value="ECO:0007669"/>
    <property type="project" value="UniProtKB-KW"/>
</dbReference>
<dbReference type="Gene3D" id="2.60.120.320">
    <property type="entry name" value="Thiamin pyrophosphokinase, thiamin-binding domain"/>
    <property type="match status" value="1"/>
</dbReference>
<reference evidence="13" key="1">
    <citation type="submission" date="2021-12" db="EMBL/GenBank/DDBJ databases">
        <authorList>
            <person name="Martin H S."/>
        </authorList>
    </citation>
    <scope>NUCLEOTIDE SEQUENCE</scope>
</reference>
<dbReference type="FunFam" id="2.60.120.320:FF:000002">
    <property type="entry name" value="Thiamine pyrophosphokinase"/>
    <property type="match status" value="1"/>
</dbReference>
<evidence type="ECO:0000256" key="10">
    <source>
        <dbReference type="ARBA" id="ARBA00074758"/>
    </source>
</evidence>
<comment type="function">
    <text evidence="9">Catalyzes the phosphorylation of thiamine to thiamine pyrophosphate (TPP) utilizing UTP and therefore links the biosynthesis of TPP to pyrimidines metabolism. By producing thiamine pyrophosphate, a cofactor of the mitochondrial pyruvate dehydrogenase indirectly regulates pyruvate oxidation and lipogenesis. Although it can also catalyze thiamine phosphorylation using ATP and CTP in vitro, it does so with significantly lower efficiency and without physiological relevance evidence.</text>
</comment>
<dbReference type="FunFam" id="3.40.50.10240:FF:000006">
    <property type="entry name" value="Thiamin pyrophosphokinase 1"/>
    <property type="match status" value="1"/>
</dbReference>
<evidence type="ECO:0000256" key="11">
    <source>
        <dbReference type="ARBA" id="ARBA00076797"/>
    </source>
</evidence>
<evidence type="ECO:0000313" key="14">
    <source>
        <dbReference type="Proteomes" id="UP000838878"/>
    </source>
</evidence>
<comment type="pathway">
    <text evidence="1">Cofactor biosynthesis; thiamine diphosphate biosynthesis; thiamine diphosphate from thiamine: step 1/1.</text>
</comment>
<evidence type="ECO:0000256" key="5">
    <source>
        <dbReference type="ARBA" id="ARBA00022741"/>
    </source>
</evidence>
<dbReference type="Pfam" id="PF04265">
    <property type="entry name" value="TPK_B1_binding"/>
    <property type="match status" value="1"/>
</dbReference>
<dbReference type="InterPro" id="IPR036759">
    <property type="entry name" value="TPK_catalytic_sf"/>
</dbReference>
<dbReference type="InterPro" id="IPR007371">
    <property type="entry name" value="TPK_catalytic"/>
</dbReference>
<comment type="subunit">
    <text evidence="3">Homodimer.</text>
</comment>
<dbReference type="InterPro" id="IPR036371">
    <property type="entry name" value="TPK_B1-bd_sf"/>
</dbReference>